<sequence>MFSHSCGRGTCRVASVSSQRPPSFTRDCANDPRTPLGQRRLSNESSQSTSPRQNRRCSSASNPHSPSTEKEVTPQEQCQNGQICHGEAFEEQNESLLEAEQKRYMYAMQQDANSSEDLIHQEEDDQAAAPVLVKEISSAATVPMSEVLSPIAGKEVQTVEKEVQTVENLLRKENEMPEPKRPSPGILKNRIQFNDMPSKDASTPRFNLYNNQRRFVNSQGRLSPPNKQPMSFPVADEEDYRHATRAHRDAPNSPFRRSANFNHMPFSASAHPAMFSQSMCGYPTFPAFGASAQYFAAPMPMTFNPYWPPMPFLTAQPNPFVPFQSSYVPMQMAFDSQLPPQGPGSPKKTYTPQRLSPKSMAGFQAQNHRVTGGFPMQSAAQGFLKVMTTLRASYHARTNQAFEEAAKARAERKINPDIPFPSSDLKYNPNDML</sequence>
<evidence type="ECO:0000256" key="1">
    <source>
        <dbReference type="SAM" id="MobiDB-lite"/>
    </source>
</evidence>
<feature type="compositionally biased region" description="Polar residues" evidence="1">
    <location>
        <begin position="43"/>
        <end position="66"/>
    </location>
</feature>
<organism evidence="2 3">
    <name type="scientific">Acrobeloides nanus</name>
    <dbReference type="NCBI Taxonomy" id="290746"/>
    <lineage>
        <taxon>Eukaryota</taxon>
        <taxon>Metazoa</taxon>
        <taxon>Ecdysozoa</taxon>
        <taxon>Nematoda</taxon>
        <taxon>Chromadorea</taxon>
        <taxon>Rhabditida</taxon>
        <taxon>Tylenchina</taxon>
        <taxon>Cephalobomorpha</taxon>
        <taxon>Cephaloboidea</taxon>
        <taxon>Cephalobidae</taxon>
        <taxon>Acrobeloides</taxon>
    </lineage>
</organism>
<evidence type="ECO:0000313" key="3">
    <source>
        <dbReference type="WBParaSite" id="ACRNAN_scaffold9175.g22499.t1"/>
    </source>
</evidence>
<accession>A0A914EP79</accession>
<feature type="region of interest" description="Disordered" evidence="1">
    <location>
        <begin position="335"/>
        <end position="354"/>
    </location>
</feature>
<evidence type="ECO:0000313" key="2">
    <source>
        <dbReference type="Proteomes" id="UP000887540"/>
    </source>
</evidence>
<dbReference type="AlphaFoldDB" id="A0A914EP79"/>
<keyword evidence="2" id="KW-1185">Reference proteome</keyword>
<dbReference type="WBParaSite" id="ACRNAN_scaffold9175.g22499.t1">
    <property type="protein sequence ID" value="ACRNAN_scaffold9175.g22499.t1"/>
    <property type="gene ID" value="ACRNAN_scaffold9175.g22499"/>
</dbReference>
<feature type="region of interest" description="Disordered" evidence="1">
    <location>
        <begin position="1"/>
        <end position="79"/>
    </location>
</feature>
<dbReference type="Proteomes" id="UP000887540">
    <property type="component" value="Unplaced"/>
</dbReference>
<protein>
    <submittedName>
        <fullName evidence="3">Uncharacterized protein</fullName>
    </submittedName>
</protein>
<name>A0A914EP79_9BILA</name>
<proteinExistence type="predicted"/>
<reference evidence="3" key="1">
    <citation type="submission" date="2022-11" db="UniProtKB">
        <authorList>
            <consortium name="WormBaseParasite"/>
        </authorList>
    </citation>
    <scope>IDENTIFICATION</scope>
</reference>
<feature type="region of interest" description="Disordered" evidence="1">
    <location>
        <begin position="174"/>
        <end position="205"/>
    </location>
</feature>